<evidence type="ECO:0000256" key="1">
    <source>
        <dbReference type="ARBA" id="ARBA00004141"/>
    </source>
</evidence>
<feature type="region of interest" description="Disordered" evidence="7">
    <location>
        <begin position="440"/>
        <end position="482"/>
    </location>
</feature>
<keyword evidence="5" id="KW-0830">Ubiquinone</keyword>
<dbReference type="PANTHER" id="PTHR11432">
    <property type="entry name" value="NADH DEHYDROGENASE SUBUNIT 1"/>
    <property type="match status" value="1"/>
</dbReference>
<dbReference type="InterPro" id="IPR018086">
    <property type="entry name" value="NADH_UbQ_OxRdtase_su1_CS"/>
</dbReference>
<dbReference type="EMBL" id="CP134880">
    <property type="protein sequence ID" value="WNM27000.1"/>
    <property type="molecule type" value="Genomic_DNA"/>
</dbReference>
<feature type="transmembrane region" description="Helical" evidence="5">
    <location>
        <begin position="284"/>
        <end position="312"/>
    </location>
</feature>
<dbReference type="GO" id="GO:0005886">
    <property type="term" value="C:plasma membrane"/>
    <property type="evidence" value="ECO:0007669"/>
    <property type="project" value="UniProtKB-SubCell"/>
</dbReference>
<sequence>MALLSSLGSVMTYDSDALKNAHCGVTDAASATADQTACLNAWGTLAGDPVWLVIVKAVLILVFLLLSVLFAVWFERRVIGRLQSRPGPNMHGPFGLLQSVMDAMKLLFKEDITVRASEKVLYIIAPMISVFSALLIFAVIPFGPATHIPGTDIVTPVQLTDFPVAVLYILACAAIGVYGIVLGGWASGSIYPLMGAVRSTAQIISYELAMGLSLVTVFMLSGSMSTSQIVDAQTDRWWVWPLLPAFVLYVISMVGETNRLPFDLPEAEGELVAGFMTEYSSMKFAWYFLAEYMNMINVSAVAATLFLGGWRAPWPASWPGAEMLNAGLFPPLWLIIKIWLLMFVFVWIRGALLRFRYDQFMRFGWKVLIPVGLGWLVFFAVGRQFMDFYNRDLNLYDAVAWLVAILLVYAVWGFVKDARAEKASKLADVEDEPVEEFDAFAGGYPVPPLPHQTLPPSPRSGRTVEASRRTEPVKTEEGGADD</sequence>
<feature type="transmembrane region" description="Helical" evidence="5">
    <location>
        <begin position="206"/>
        <end position="225"/>
    </location>
</feature>
<keyword evidence="5" id="KW-0874">Quinone</keyword>
<comment type="function">
    <text evidence="5">NDH-1 shuttles electrons from NADH, via FMN and iron-sulfur (Fe-S) centers, to quinones in the respiratory chain. The immediate electron acceptor for the enzyme in this species is believed to be ubiquinone. Couples the redox reaction to proton translocation (for every two electrons transferred, four hydrogen ions are translocated across the cytoplasmic membrane), and thus conserves the redox energy in a proton gradient. This subunit may bind ubiquinone.</text>
</comment>
<feature type="transmembrane region" description="Helical" evidence="5">
    <location>
        <begin position="398"/>
        <end position="415"/>
    </location>
</feature>
<evidence type="ECO:0000256" key="7">
    <source>
        <dbReference type="SAM" id="MobiDB-lite"/>
    </source>
</evidence>
<dbReference type="Proteomes" id="UP001304125">
    <property type="component" value="Chromosome"/>
</dbReference>
<dbReference type="GO" id="GO:0009060">
    <property type="term" value="P:aerobic respiration"/>
    <property type="evidence" value="ECO:0007669"/>
    <property type="project" value="TreeGrafter"/>
</dbReference>
<comment type="subcellular location">
    <subcellularLocation>
        <location evidence="5 6">Cell membrane</location>
        <topology evidence="5 6">Multi-pass membrane protein</topology>
    </subcellularLocation>
    <subcellularLocation>
        <location evidence="1">Membrane</location>
        <topology evidence="1">Multi-pass membrane protein</topology>
    </subcellularLocation>
</comment>
<keyword evidence="4 5" id="KW-0472">Membrane</keyword>
<keyword evidence="2 5" id="KW-0812">Transmembrane</keyword>
<proteinExistence type="inferred from homology"/>
<dbReference type="NCBIfam" id="NF004743">
    <property type="entry name" value="PRK06076.1-4"/>
    <property type="match status" value="1"/>
</dbReference>
<feature type="transmembrane region" description="Helical" evidence="5">
    <location>
        <begin position="50"/>
        <end position="74"/>
    </location>
</feature>
<name>A0AA96F5N8_9MICO</name>
<keyword evidence="8" id="KW-0560">Oxidoreductase</keyword>
<feature type="compositionally biased region" description="Pro residues" evidence="7">
    <location>
        <begin position="445"/>
        <end position="458"/>
    </location>
</feature>
<comment type="subunit">
    <text evidence="5">NDH-1 is composed of 14 different subunits. Subunits NuoA, H, J, K, L, M, N constitute the membrane sector of the complex.</text>
</comment>
<keyword evidence="5" id="KW-1278">Translocase</keyword>
<evidence type="ECO:0000256" key="2">
    <source>
        <dbReference type="ARBA" id="ARBA00022692"/>
    </source>
</evidence>
<dbReference type="InterPro" id="IPR001694">
    <property type="entry name" value="NADH_UbQ_OxRdtase_su1/FPO"/>
</dbReference>
<keyword evidence="10" id="KW-1185">Reference proteome</keyword>
<dbReference type="PROSITE" id="PS00667">
    <property type="entry name" value="COMPLEX1_ND1_1"/>
    <property type="match status" value="1"/>
</dbReference>
<evidence type="ECO:0000313" key="8">
    <source>
        <dbReference type="EMBL" id="WNM24172.1"/>
    </source>
</evidence>
<dbReference type="AlphaFoldDB" id="A0AA96F5N8"/>
<accession>A0AA96F5N8</accession>
<dbReference type="EC" id="7.1.1.-" evidence="5"/>
<protein>
    <recommendedName>
        <fullName evidence="5">NADH-quinone oxidoreductase subunit H</fullName>
        <ecNumber evidence="5">7.1.1.-</ecNumber>
    </recommendedName>
    <alternativeName>
        <fullName evidence="5">NADH dehydrogenase I subunit H</fullName>
    </alternativeName>
    <alternativeName>
        <fullName evidence="5">NDH-1 subunit H</fullName>
    </alternativeName>
</protein>
<feature type="compositionally biased region" description="Basic and acidic residues" evidence="7">
    <location>
        <begin position="465"/>
        <end position="482"/>
    </location>
</feature>
<evidence type="ECO:0000313" key="9">
    <source>
        <dbReference type="EMBL" id="WNM27000.1"/>
    </source>
</evidence>
<feature type="transmembrane region" description="Helical" evidence="5">
    <location>
        <begin position="237"/>
        <end position="255"/>
    </location>
</feature>
<evidence type="ECO:0000256" key="5">
    <source>
        <dbReference type="HAMAP-Rule" id="MF_01350"/>
    </source>
</evidence>
<evidence type="ECO:0000313" key="10">
    <source>
        <dbReference type="Proteomes" id="UP001304125"/>
    </source>
</evidence>
<dbReference type="GO" id="GO:0048038">
    <property type="term" value="F:quinone binding"/>
    <property type="evidence" value="ECO:0007669"/>
    <property type="project" value="UniProtKB-KW"/>
</dbReference>
<dbReference type="GO" id="GO:0003954">
    <property type="term" value="F:NADH dehydrogenase activity"/>
    <property type="evidence" value="ECO:0007669"/>
    <property type="project" value="TreeGrafter"/>
</dbReference>
<evidence type="ECO:0000256" key="6">
    <source>
        <dbReference type="RuleBase" id="RU000471"/>
    </source>
</evidence>
<keyword evidence="3 5" id="KW-1133">Transmembrane helix</keyword>
<evidence type="ECO:0000256" key="4">
    <source>
        <dbReference type="ARBA" id="ARBA00023136"/>
    </source>
</evidence>
<dbReference type="PROSITE" id="PS00668">
    <property type="entry name" value="COMPLEX1_ND1_2"/>
    <property type="match status" value="1"/>
</dbReference>
<dbReference type="Pfam" id="PF00146">
    <property type="entry name" value="NADHdh"/>
    <property type="match status" value="1"/>
</dbReference>
<evidence type="ECO:0000256" key="3">
    <source>
        <dbReference type="ARBA" id="ARBA00022989"/>
    </source>
</evidence>
<dbReference type="EMBL" id="CP134879">
    <property type="protein sequence ID" value="WNM24172.1"/>
    <property type="molecule type" value="Genomic_DNA"/>
</dbReference>
<comment type="catalytic activity">
    <reaction evidence="5">
        <text>a quinone + NADH + 5 H(+)(in) = a quinol + NAD(+) + 4 H(+)(out)</text>
        <dbReference type="Rhea" id="RHEA:57888"/>
        <dbReference type="ChEBI" id="CHEBI:15378"/>
        <dbReference type="ChEBI" id="CHEBI:24646"/>
        <dbReference type="ChEBI" id="CHEBI:57540"/>
        <dbReference type="ChEBI" id="CHEBI:57945"/>
        <dbReference type="ChEBI" id="CHEBI:132124"/>
    </reaction>
</comment>
<comment type="similarity">
    <text evidence="5 6">Belongs to the complex I subunit 1 family.</text>
</comment>
<keyword evidence="5 6" id="KW-0520">NAD</keyword>
<feature type="transmembrane region" description="Helical" evidence="5">
    <location>
        <begin position="367"/>
        <end position="386"/>
    </location>
</feature>
<gene>
    <name evidence="5 8" type="primary">nuoH</name>
    <name evidence="8" type="ORF">RN606_12510</name>
    <name evidence="9" type="ORF">RN607_12450</name>
</gene>
<organism evidence="8 10">
    <name type="scientific">Demequina capsici</name>
    <dbReference type="NCBI Taxonomy" id="3075620"/>
    <lineage>
        <taxon>Bacteria</taxon>
        <taxon>Bacillati</taxon>
        <taxon>Actinomycetota</taxon>
        <taxon>Actinomycetes</taxon>
        <taxon>Micrococcales</taxon>
        <taxon>Demequinaceae</taxon>
        <taxon>Demequina</taxon>
    </lineage>
</organism>
<dbReference type="RefSeq" id="WP_313497657.1">
    <property type="nucleotide sequence ID" value="NZ_CP134879.1"/>
</dbReference>
<dbReference type="GO" id="GO:0016655">
    <property type="term" value="F:oxidoreductase activity, acting on NAD(P)H, quinone or similar compound as acceptor"/>
    <property type="evidence" value="ECO:0007669"/>
    <property type="project" value="UniProtKB-UniRule"/>
</dbReference>
<dbReference type="PANTHER" id="PTHR11432:SF3">
    <property type="entry name" value="NADH-UBIQUINONE OXIDOREDUCTASE CHAIN 1"/>
    <property type="match status" value="1"/>
</dbReference>
<dbReference type="HAMAP" id="MF_01350">
    <property type="entry name" value="NDH1_NuoH"/>
    <property type="match status" value="1"/>
</dbReference>
<feature type="transmembrane region" description="Helical" evidence="5">
    <location>
        <begin position="162"/>
        <end position="185"/>
    </location>
</feature>
<keyword evidence="5" id="KW-1003">Cell membrane</keyword>
<reference evidence="8 10" key="1">
    <citation type="submission" date="2023-09" db="EMBL/GenBank/DDBJ databases">
        <title>Demequina sp. a novel bacteria isolated from Capsicum annuum.</title>
        <authorList>
            <person name="Humaira Z."/>
            <person name="Lee J."/>
            <person name="Cho D."/>
        </authorList>
    </citation>
    <scope>NUCLEOTIDE SEQUENCE [LARGE SCALE GENOMIC DNA]</scope>
    <source>
        <strain evidence="8 10">OYTSA14</strain>
        <strain evidence="9">PMTSA13</strain>
    </source>
</reference>
<dbReference type="Proteomes" id="UP001303408">
    <property type="component" value="Chromosome"/>
</dbReference>
<accession>A0AA96JA28</accession>
<feature type="transmembrane region" description="Helical" evidence="5">
    <location>
        <begin position="120"/>
        <end position="142"/>
    </location>
</feature>
<dbReference type="KEGG" id="dcp:RN607_12450"/>
<feature type="transmembrane region" description="Helical" evidence="5">
    <location>
        <begin position="332"/>
        <end position="355"/>
    </location>
</feature>